<organism evidence="2 3">
    <name type="scientific">Zygotorulaspora mrakii</name>
    <name type="common">Zygosaccharomyces mrakii</name>
    <dbReference type="NCBI Taxonomy" id="42260"/>
    <lineage>
        <taxon>Eukaryota</taxon>
        <taxon>Fungi</taxon>
        <taxon>Dikarya</taxon>
        <taxon>Ascomycota</taxon>
        <taxon>Saccharomycotina</taxon>
        <taxon>Saccharomycetes</taxon>
        <taxon>Saccharomycetales</taxon>
        <taxon>Saccharomycetaceae</taxon>
        <taxon>Zygotorulaspora</taxon>
    </lineage>
</organism>
<dbReference type="Proteomes" id="UP000509704">
    <property type="component" value="Chromosome 6"/>
</dbReference>
<keyword evidence="3" id="KW-1185">Reference proteome</keyword>
<dbReference type="PANTHER" id="PTHR28051">
    <property type="entry name" value="PROTEIN MTL1-RELATED"/>
    <property type="match status" value="1"/>
</dbReference>
<feature type="region of interest" description="Disordered" evidence="1">
    <location>
        <begin position="234"/>
        <end position="255"/>
    </location>
</feature>
<dbReference type="GO" id="GO:0042149">
    <property type="term" value="P:cellular response to glucose starvation"/>
    <property type="evidence" value="ECO:0007669"/>
    <property type="project" value="TreeGrafter"/>
</dbReference>
<evidence type="ECO:0000256" key="1">
    <source>
        <dbReference type="SAM" id="MobiDB-lite"/>
    </source>
</evidence>
<dbReference type="EMBL" id="CP058609">
    <property type="protein sequence ID" value="QLG74050.1"/>
    <property type="molecule type" value="Genomic_DNA"/>
</dbReference>
<dbReference type="RefSeq" id="XP_037145775.1">
    <property type="nucleotide sequence ID" value="XM_037289880.1"/>
</dbReference>
<dbReference type="InterPro" id="IPR052292">
    <property type="entry name" value="Glucose_repression_reg"/>
</dbReference>
<gene>
    <name evidence="2" type="ORF">HG535_0F05620</name>
</gene>
<protein>
    <recommendedName>
        <fullName evidence="4">Nitrogen regulatory protein areA GATA-like domain-containing protein</fullName>
    </recommendedName>
</protein>
<dbReference type="GO" id="GO:0005773">
    <property type="term" value="C:vacuole"/>
    <property type="evidence" value="ECO:0007669"/>
    <property type="project" value="GOC"/>
</dbReference>
<dbReference type="KEGG" id="zmk:HG535_0F05620"/>
<dbReference type="OrthoDB" id="5563539at2759"/>
<evidence type="ECO:0008006" key="4">
    <source>
        <dbReference type="Google" id="ProtNLM"/>
    </source>
</evidence>
<accession>A0A7H9B686</accession>
<dbReference type="AlphaFoldDB" id="A0A7H9B686"/>
<evidence type="ECO:0000313" key="3">
    <source>
        <dbReference type="Proteomes" id="UP000509704"/>
    </source>
</evidence>
<sequence length="305" mass="35849">MTSLDDSVICRQNLMLLDNITNYSKPAVDYFHHEFKQNDLEMPVTWSLLLKMRKHKLLRLPNCSIEDDKDYSMYSVRLHHCLWRRWSIEHYKLHSLKVDPLSINWDKEIDITVLYGPDLAGQYENKSAGKENQIEFQKTNLLDDVKNDTTEYQEEDVFAKSYEYSSSLDSNASSIFDERHDICTKTISNSSLKSVKFSETVMRRDIDKSGACHETEIVVNDAKKVLSRKCRFPRKRHHHHHNHHHNSNSHSIHTSDGFHYERPLHLLPDDDDQMLEQNIKSLNLDDETPSNVFDNCTFIRSQTVK</sequence>
<feature type="compositionally biased region" description="Basic residues" evidence="1">
    <location>
        <begin position="234"/>
        <end position="247"/>
    </location>
</feature>
<dbReference type="GeneID" id="59237808"/>
<proteinExistence type="predicted"/>
<reference evidence="2 3" key="1">
    <citation type="submission" date="2020-07" db="EMBL/GenBank/DDBJ databases">
        <title>The yeast mating-type switching endonuclease HO is a domesticated member of an unorthodox homing genetic element family.</title>
        <authorList>
            <person name="Coughlan A.Y."/>
            <person name="Lombardi L."/>
            <person name="Braun-Galleani S."/>
            <person name="Martos A.R."/>
            <person name="Galeote V."/>
            <person name="Bigey F."/>
            <person name="Dequin S."/>
            <person name="Byrne K.P."/>
            <person name="Wolfe K.H."/>
        </authorList>
    </citation>
    <scope>NUCLEOTIDE SEQUENCE [LARGE SCALE GENOMIC DNA]</scope>
    <source>
        <strain evidence="2 3">NRRL Y-6702</strain>
    </source>
</reference>
<dbReference type="GO" id="GO:0007039">
    <property type="term" value="P:protein catabolic process in the vacuole"/>
    <property type="evidence" value="ECO:0007669"/>
    <property type="project" value="TreeGrafter"/>
</dbReference>
<evidence type="ECO:0000313" key="2">
    <source>
        <dbReference type="EMBL" id="QLG74050.1"/>
    </source>
</evidence>
<name>A0A7H9B686_ZYGMR</name>
<dbReference type="PANTHER" id="PTHR28051:SF1">
    <property type="entry name" value="PROTEIN MTL1-RELATED"/>
    <property type="match status" value="1"/>
</dbReference>